<dbReference type="AlphaFoldDB" id="Q4D9N6"/>
<evidence type="ECO:0000256" key="1">
    <source>
        <dbReference type="SAM" id="MobiDB-lite"/>
    </source>
</evidence>
<comment type="caution">
    <text evidence="2">The sequence shown here is derived from an EMBL/GenBank/DDBJ whole genome shotgun (WGS) entry which is preliminary data.</text>
</comment>
<dbReference type="PaxDb" id="353153-Q4D9N6"/>
<reference evidence="2 3" key="1">
    <citation type="journal article" date="2005" name="Science">
        <title>The genome sequence of Trypanosoma cruzi, etiologic agent of Chagas disease.</title>
        <authorList>
            <person name="El-Sayed N.M."/>
            <person name="Myler P.J."/>
            <person name="Bartholomeu D.C."/>
            <person name="Nilsson D."/>
            <person name="Aggarwal G."/>
            <person name="Tran A.N."/>
            <person name="Ghedin E."/>
            <person name="Worthey E.A."/>
            <person name="Delcher A.L."/>
            <person name="Blandin G."/>
            <person name="Westenberger S.J."/>
            <person name="Caler E."/>
            <person name="Cerqueira G.C."/>
            <person name="Branche C."/>
            <person name="Haas B."/>
            <person name="Anupama A."/>
            <person name="Arner E."/>
            <person name="Aslund L."/>
            <person name="Attipoe P."/>
            <person name="Bontempi E."/>
            <person name="Bringaud F."/>
            <person name="Burton P."/>
            <person name="Cadag E."/>
            <person name="Campbell D.A."/>
            <person name="Carrington M."/>
            <person name="Crabtree J."/>
            <person name="Darban H."/>
            <person name="da Silveira J.F."/>
            <person name="de Jong P."/>
            <person name="Edwards K."/>
            <person name="Englund P.T."/>
            <person name="Fazelina G."/>
            <person name="Feldblyum T."/>
            <person name="Ferella M."/>
            <person name="Frasch A.C."/>
            <person name="Gull K."/>
            <person name="Horn D."/>
            <person name="Hou L."/>
            <person name="Huang Y."/>
            <person name="Kindlund E."/>
            <person name="Klingbeil M."/>
            <person name="Kluge S."/>
            <person name="Koo H."/>
            <person name="Lacerda D."/>
            <person name="Levin M.J."/>
            <person name="Lorenzi H."/>
            <person name="Louie T."/>
            <person name="Machado C.R."/>
            <person name="McCulloch R."/>
            <person name="McKenna A."/>
            <person name="Mizuno Y."/>
            <person name="Mottram J.C."/>
            <person name="Nelson S."/>
            <person name="Ochaya S."/>
            <person name="Osoegawa K."/>
            <person name="Pai G."/>
            <person name="Parsons M."/>
            <person name="Pentony M."/>
            <person name="Pettersson U."/>
            <person name="Pop M."/>
            <person name="Ramirez J.L."/>
            <person name="Rinta J."/>
            <person name="Robertson L."/>
            <person name="Salzberg S.L."/>
            <person name="Sanchez D.O."/>
            <person name="Seyler A."/>
            <person name="Sharma R."/>
            <person name="Shetty J."/>
            <person name="Simpson A.J."/>
            <person name="Sisk E."/>
            <person name="Tammi M.T."/>
            <person name="Tarleton R."/>
            <person name="Teixeira S."/>
            <person name="Van Aken S."/>
            <person name="Vogt C."/>
            <person name="Ward P.N."/>
            <person name="Wickstead B."/>
            <person name="Wortman J."/>
            <person name="White O."/>
            <person name="Fraser C.M."/>
            <person name="Stuart K.D."/>
            <person name="Andersson B."/>
        </authorList>
    </citation>
    <scope>NUCLEOTIDE SEQUENCE [LARGE SCALE GENOMIC DNA]</scope>
    <source>
        <strain evidence="2 3">CL Brener</strain>
    </source>
</reference>
<evidence type="ECO:0000313" key="3">
    <source>
        <dbReference type="Proteomes" id="UP000002296"/>
    </source>
</evidence>
<dbReference type="EMBL" id="AAHK01000770">
    <property type="protein sequence ID" value="EAN89235.1"/>
    <property type="molecule type" value="Genomic_DNA"/>
</dbReference>
<protein>
    <recommendedName>
        <fullName evidence="4">Endonuclease/exonuclease/phosphatase domain-containing protein</fullName>
    </recommendedName>
</protein>
<organism evidence="2 3">
    <name type="scientific">Trypanosoma cruzi (strain CL Brener)</name>
    <dbReference type="NCBI Taxonomy" id="353153"/>
    <lineage>
        <taxon>Eukaryota</taxon>
        <taxon>Discoba</taxon>
        <taxon>Euglenozoa</taxon>
        <taxon>Kinetoplastea</taxon>
        <taxon>Metakinetoplastina</taxon>
        <taxon>Trypanosomatida</taxon>
        <taxon>Trypanosomatidae</taxon>
        <taxon>Trypanosoma</taxon>
        <taxon>Schizotrypanum</taxon>
    </lineage>
</organism>
<dbReference type="SMR" id="Q4D9N6"/>
<evidence type="ECO:0000313" key="2">
    <source>
        <dbReference type="EMBL" id="EAN89235.1"/>
    </source>
</evidence>
<dbReference type="RefSeq" id="XP_811086.1">
    <property type="nucleotide sequence ID" value="XM_805993.1"/>
</dbReference>
<keyword evidence="3" id="KW-1185">Reference proteome</keyword>
<dbReference type="InterPro" id="IPR036691">
    <property type="entry name" value="Endo/exonu/phosph_ase_sf"/>
</dbReference>
<sequence length="188" mass="20845">MVSVPFRGAGALVAYRNSAAGRCREHDGDQDDSASREGSTPCPVREGEAVCPQTVGQNCTTVSQQSLRRYHMPLRCPQEPWPEEDGYINIWQLNIAGLSSVKNIAFAARLEQRPPDIFLLQELNNRGDVAMKLSGHNDYLQASLGAVVALPFWCATLCRASACRSLALTFWRPLLSVHFHRAFPAFAW</sequence>
<dbReference type="KEGG" id="tcr:511773.30"/>
<dbReference type="SUPFAM" id="SSF56219">
    <property type="entry name" value="DNase I-like"/>
    <property type="match status" value="1"/>
</dbReference>
<evidence type="ECO:0008006" key="4">
    <source>
        <dbReference type="Google" id="ProtNLM"/>
    </source>
</evidence>
<proteinExistence type="predicted"/>
<name>Q4D9N6_TRYCC</name>
<accession>Q4D9N6</accession>
<dbReference type="InParanoid" id="Q4D9N6"/>
<feature type="region of interest" description="Disordered" evidence="1">
    <location>
        <begin position="21"/>
        <end position="43"/>
    </location>
</feature>
<dbReference type="Proteomes" id="UP000002296">
    <property type="component" value="Unassembled WGS sequence"/>
</dbReference>
<gene>
    <name evidence="2" type="ORF">Tc00.1047053511773.30</name>
</gene>
<dbReference type="GeneID" id="3541994"/>